<evidence type="ECO:0000313" key="2">
    <source>
        <dbReference type="EMBL" id="OIP99725.1"/>
    </source>
</evidence>
<dbReference type="Gene3D" id="3.40.50.1010">
    <property type="entry name" value="5'-nuclease"/>
    <property type="match status" value="1"/>
</dbReference>
<feature type="domain" description="PIN" evidence="1">
    <location>
        <begin position="3"/>
        <end position="116"/>
    </location>
</feature>
<comment type="caution">
    <text evidence="2">The sequence shown here is derived from an EMBL/GenBank/DDBJ whole genome shotgun (WGS) entry which is preliminary data.</text>
</comment>
<dbReference type="STRING" id="1817892.AUK40_00515"/>
<dbReference type="Pfam" id="PF01850">
    <property type="entry name" value="PIN"/>
    <property type="match status" value="1"/>
</dbReference>
<dbReference type="SUPFAM" id="SSF88723">
    <property type="entry name" value="PIN domain-like"/>
    <property type="match status" value="1"/>
</dbReference>
<dbReference type="CDD" id="cd18686">
    <property type="entry name" value="PIN_VapC-like"/>
    <property type="match status" value="1"/>
</dbReference>
<name>A0A1J5IR98_9BACT</name>
<dbReference type="Proteomes" id="UP000183245">
    <property type="component" value="Unassembled WGS sequence"/>
</dbReference>
<protein>
    <submittedName>
        <fullName evidence="2">VapC toxin family PIN domain ribonuclease</fullName>
    </submittedName>
</protein>
<evidence type="ECO:0000313" key="3">
    <source>
        <dbReference type="Proteomes" id="UP000183245"/>
    </source>
</evidence>
<organism evidence="2 3">
    <name type="scientific">Candidatus Wirthbacteria bacterium CG2_30_54_11</name>
    <dbReference type="NCBI Taxonomy" id="1817892"/>
    <lineage>
        <taxon>Bacteria</taxon>
        <taxon>Candidatus Wirthbacteria</taxon>
    </lineage>
</organism>
<evidence type="ECO:0000259" key="1">
    <source>
        <dbReference type="Pfam" id="PF01850"/>
    </source>
</evidence>
<gene>
    <name evidence="2" type="ORF">AUK40_00515</name>
</gene>
<dbReference type="EMBL" id="MNZT01000010">
    <property type="protein sequence ID" value="OIP99725.1"/>
    <property type="molecule type" value="Genomic_DNA"/>
</dbReference>
<reference evidence="2 3" key="1">
    <citation type="journal article" date="2016" name="Environ. Microbiol.">
        <title>Genomic resolution of a cold subsurface aquifer community provides metabolic insights for novel microbes adapted to high CO concentrations.</title>
        <authorList>
            <person name="Probst A.J."/>
            <person name="Castelle C.J."/>
            <person name="Singh A."/>
            <person name="Brown C.T."/>
            <person name="Anantharaman K."/>
            <person name="Sharon I."/>
            <person name="Hug L.A."/>
            <person name="Burstein D."/>
            <person name="Emerson J.B."/>
            <person name="Thomas B.C."/>
            <person name="Banfield J.F."/>
        </authorList>
    </citation>
    <scope>NUCLEOTIDE SEQUENCE [LARGE SCALE GENOMIC DNA]</scope>
    <source>
        <strain evidence="2">CG2_30_54_11</strain>
    </source>
</reference>
<sequence length="126" mass="14100">MNLVDSSGWLEYLVEGPNASFFASALENTDDLIVSVINMYEVFKKITRERSEDSAWQVVGLMNQAYVVQIDTVLALEAARLSIDVHLPMADSLILTTARRHQAVLWTQDAHFSGLDGVRFIAKQSK</sequence>
<dbReference type="InterPro" id="IPR002716">
    <property type="entry name" value="PIN_dom"/>
</dbReference>
<dbReference type="AlphaFoldDB" id="A0A1J5IR98"/>
<accession>A0A1J5IR98</accession>
<dbReference type="InterPro" id="IPR029060">
    <property type="entry name" value="PIN-like_dom_sf"/>
</dbReference>
<proteinExistence type="predicted"/>